<dbReference type="Proteomes" id="UP000076871">
    <property type="component" value="Unassembled WGS sequence"/>
</dbReference>
<evidence type="ECO:0000256" key="1">
    <source>
        <dbReference type="SAM" id="Phobius"/>
    </source>
</evidence>
<organism evidence="2 3">
    <name type="scientific">Laetiporus sulphureus 93-53</name>
    <dbReference type="NCBI Taxonomy" id="1314785"/>
    <lineage>
        <taxon>Eukaryota</taxon>
        <taxon>Fungi</taxon>
        <taxon>Dikarya</taxon>
        <taxon>Basidiomycota</taxon>
        <taxon>Agaricomycotina</taxon>
        <taxon>Agaricomycetes</taxon>
        <taxon>Polyporales</taxon>
        <taxon>Laetiporus</taxon>
    </lineage>
</organism>
<evidence type="ECO:0000313" key="2">
    <source>
        <dbReference type="EMBL" id="KZT04486.1"/>
    </source>
</evidence>
<proteinExistence type="predicted"/>
<protein>
    <submittedName>
        <fullName evidence="2">Uncharacterized protein</fullName>
    </submittedName>
</protein>
<dbReference type="InParanoid" id="A0A165DBF4"/>
<dbReference type="RefSeq" id="XP_040762226.1">
    <property type="nucleotide sequence ID" value="XM_040901877.1"/>
</dbReference>
<keyword evidence="1" id="KW-1133">Transmembrane helix</keyword>
<evidence type="ECO:0000313" key="3">
    <source>
        <dbReference type="Proteomes" id="UP000076871"/>
    </source>
</evidence>
<accession>A0A165DBF4</accession>
<feature type="transmembrane region" description="Helical" evidence="1">
    <location>
        <begin position="16"/>
        <end position="34"/>
    </location>
</feature>
<gene>
    <name evidence="2" type="ORF">LAESUDRAFT_297281</name>
</gene>
<sequence length="84" mass="9590">MYSVASVGFVRNKAHVFRLLSRYTLIASFVMGIFKTRSSANGRRKAGKEFDRKLRHQFRLMAYECVDHQLSGNLRQSSDMTGSA</sequence>
<dbReference type="EMBL" id="KV427636">
    <property type="protein sequence ID" value="KZT04486.1"/>
    <property type="molecule type" value="Genomic_DNA"/>
</dbReference>
<dbReference type="GeneID" id="63818908"/>
<keyword evidence="1" id="KW-0472">Membrane</keyword>
<keyword evidence="3" id="KW-1185">Reference proteome</keyword>
<keyword evidence="1" id="KW-0812">Transmembrane</keyword>
<dbReference type="AlphaFoldDB" id="A0A165DBF4"/>
<reference evidence="2 3" key="1">
    <citation type="journal article" date="2016" name="Mol. Biol. Evol.">
        <title>Comparative Genomics of Early-Diverging Mushroom-Forming Fungi Provides Insights into the Origins of Lignocellulose Decay Capabilities.</title>
        <authorList>
            <person name="Nagy L.G."/>
            <person name="Riley R."/>
            <person name="Tritt A."/>
            <person name="Adam C."/>
            <person name="Daum C."/>
            <person name="Floudas D."/>
            <person name="Sun H."/>
            <person name="Yadav J.S."/>
            <person name="Pangilinan J."/>
            <person name="Larsson K.H."/>
            <person name="Matsuura K."/>
            <person name="Barry K."/>
            <person name="Labutti K."/>
            <person name="Kuo R."/>
            <person name="Ohm R.A."/>
            <person name="Bhattacharya S.S."/>
            <person name="Shirouzu T."/>
            <person name="Yoshinaga Y."/>
            <person name="Martin F.M."/>
            <person name="Grigoriev I.V."/>
            <person name="Hibbett D.S."/>
        </authorList>
    </citation>
    <scope>NUCLEOTIDE SEQUENCE [LARGE SCALE GENOMIC DNA]</scope>
    <source>
        <strain evidence="2 3">93-53</strain>
    </source>
</reference>
<name>A0A165DBF4_9APHY</name>